<evidence type="ECO:0000256" key="1">
    <source>
        <dbReference type="ARBA" id="ARBA00001663"/>
    </source>
</evidence>
<feature type="binding site" evidence="10">
    <location>
        <position position="1025"/>
    </location>
    <ligand>
        <name>a divalent metal cation</name>
        <dbReference type="ChEBI" id="CHEBI:60240"/>
        <note>catalytic</note>
    </ligand>
</feature>
<evidence type="ECO:0000313" key="13">
    <source>
        <dbReference type="Proteomes" id="UP000190831"/>
    </source>
</evidence>
<comment type="function">
    <text evidence="10">Catalytic subunit of the poly(A)-nuclease (PAN) deadenylation complex, one of two cytoplasmic mRNA deadenylases involved in mRNA turnover. PAN specifically shortens poly(A) tails of RNA and the activity is stimulated by poly(A)-binding protein PAB1. PAN deadenylation is followed by rapid degradation of the shortened mRNA tails by the CCR4-NOT complex. Deadenylated mRNAs are then degraded by two alternative mechanisms, namely exosome-mediated 3'-5' exonucleolytic degradation, or deadenlyation-dependent mRNA decaping and subsequent 5'-3' exonucleolytic degradation by XRN1. May also be involved in post-transcriptional maturation of mRNA poly(A) tails.</text>
</comment>
<evidence type="ECO:0000259" key="11">
    <source>
        <dbReference type="PROSITE" id="PS50235"/>
    </source>
</evidence>
<dbReference type="InterPro" id="IPR038765">
    <property type="entry name" value="Papain-like_cys_pep_sf"/>
</dbReference>
<dbReference type="PROSITE" id="PS50235">
    <property type="entry name" value="USP_3"/>
    <property type="match status" value="1"/>
</dbReference>
<keyword evidence="8 10" id="KW-0378">Hydrolase</keyword>
<dbReference type="Gene3D" id="3.90.70.10">
    <property type="entry name" value="Cysteine proteinases"/>
    <property type="match status" value="1"/>
</dbReference>
<keyword evidence="13" id="KW-1185">Reference proteome</keyword>
<dbReference type="HAMAP" id="MF_03182">
    <property type="entry name" value="PAN2"/>
    <property type="match status" value="1"/>
</dbReference>
<evidence type="ECO:0000256" key="6">
    <source>
        <dbReference type="ARBA" id="ARBA00022722"/>
    </source>
</evidence>
<dbReference type="Pfam" id="PF13423">
    <property type="entry name" value="UCH_1"/>
    <property type="match status" value="1"/>
</dbReference>
<evidence type="ECO:0000256" key="7">
    <source>
        <dbReference type="ARBA" id="ARBA00022723"/>
    </source>
</evidence>
<sequence>MNNWQLSFQSPVDFTDHLRKSYLMYDNREKSINKLIFDDHANLLWAGDTYGRVSSYDPTYSLYTRHTAHIGAMPVVDMLSHRSGLLSLSADSLNFANRHGVTQLNLTSADIAQLCDMRAMCFSSNLQNHVYCAGANLGSGIIDIDLQKGCLSSNTDYASKAKLMRSDNKIVAIGKQTGSIDLFDSSTNKLIRTVAGHSATISAMDLRDCTLVSAGKSRRFNTLCSDPFVNVFDLRMMSQLTPVAFSHDGNFGNPNSGGADFVHLHPVLPTVMAVASSSGTFDFIDLANPTLRSQYCHPCQSISQFELSPSGDYIAFIEHDNNINMWSRSNGMTGFSSSSVPLDYPDFVDNDMLAKKISIDDDSYPLSSVGMPYYNEKLLSAWSQVVFRSSGTIPRKIDASFTSATCAISNRASSSFPLLPYNKLKYGRRNVTRPYRSIRERKKKLLTTDEDGSDKEELRRYRPSNGFEVPPAYTKMQMVYGKYGVEDFDFKAFNNTEHSGLESDTDLAYTNAILQMYRFVPEVYNFVVSCLKDEDFAEDSLLTELGYLYDMMVKAKGIVCRSINFQEAVASNFAAKSIGLVTDSICDDAVEAVETLAIRDEDAGIVGNSYEVVAGSTLPQKFNEFLLSKIISEEVQRKINTTQSIALEELLGIHLDADIRSLSSCGSYRRQSTMVSTLSITSPATNNGKYTNKKLINHTILPYLESSMNRVKQRRVMCEKCHKYEIVECERTVRNLPPLLSLSLNLTNDEWTVAKTVRNWLVKDFYATISKDRPILKLQPTDLKTTNAIFKYDLNAYVARVTDDLSESHLVTYAKIFDETSNSYRWYMFNDFLVLEVDEEEALNISYWWKTPEILIYSDAEELRKPFVPVSTFKISDNILYRDHFANGIRENVKHEYKLLTSTEAPTPGTLVAIDAEFVILMDEKVEITCKGQRTLIKPKKTALARISVLRGEDGENFGVPFIDDYVVNTKHIENYVTRYSGIEPGDLDPKKSVKNLVMRQVVYRKIWLLLQLGCVFVGHGLYNDFRNINIYVPMEQIRDTALYYLQGRRYLALRYLAYALLETDVQKGNHDSIEDAYTALLLYKKYLELKAKNTFDHVLSQIYEEGRACGFKVPEERPSIIH</sequence>
<comment type="cofactor">
    <cofactor evidence="10">
        <name>a divalent metal cation</name>
        <dbReference type="ChEBI" id="CHEBI:60240"/>
    </cofactor>
    <text evidence="10">Binds 2 metal cations per subunit in the catalytic exonuclease domain.</text>
</comment>
<dbReference type="EMBL" id="LT598485">
    <property type="protein sequence ID" value="SCW00499.1"/>
    <property type="molecule type" value="Genomic_DNA"/>
</dbReference>
<name>A0A1G4M9F3_LACFM</name>
<dbReference type="GO" id="GO:0000932">
    <property type="term" value="C:P-body"/>
    <property type="evidence" value="ECO:0007669"/>
    <property type="project" value="TreeGrafter"/>
</dbReference>
<evidence type="ECO:0000256" key="3">
    <source>
        <dbReference type="ARBA" id="ARBA00022490"/>
    </source>
</evidence>
<dbReference type="CDD" id="cd06143">
    <property type="entry name" value="PAN2_exo"/>
    <property type="match status" value="1"/>
</dbReference>
<comment type="domain">
    <text evidence="10">Contains a pseudo-UCH domain. This ubiquitin C-terminal hydrolase (UCH)-like or ubiquitin specific protease (USP)-like domain is predicted to be catalytically inactive because it lacks the active site catalytic triad characteristic of thiol proteases, with residues at the equivalent structural positions that are incompatible with catalysis, and it cannot bind ubiquitin. It functions as a structural scaffold for intra- and intermolecular interactions in the complex.</text>
</comment>
<feature type="domain" description="USP" evidence="11">
    <location>
        <begin position="499"/>
        <end position="860"/>
    </location>
</feature>
<dbReference type="PANTHER" id="PTHR15728">
    <property type="entry name" value="DEADENYLATION COMPLEX CATALYTIC SUBUNIT PAN2"/>
    <property type="match status" value="1"/>
</dbReference>
<evidence type="ECO:0000256" key="10">
    <source>
        <dbReference type="HAMAP-Rule" id="MF_03182"/>
    </source>
</evidence>
<evidence type="ECO:0000313" key="12">
    <source>
        <dbReference type="EMBL" id="SCW00499.1"/>
    </source>
</evidence>
<dbReference type="SUPFAM" id="SSF54001">
    <property type="entry name" value="Cysteine proteinases"/>
    <property type="match status" value="1"/>
</dbReference>
<dbReference type="InterPro" id="IPR013520">
    <property type="entry name" value="Ribonucl_H"/>
</dbReference>
<accession>A0A1G4M9F3</accession>
<keyword evidence="5 10" id="KW-0507">mRNA processing</keyword>
<dbReference type="GO" id="GO:0000289">
    <property type="term" value="P:nuclear-transcribed mRNA poly(A) tail shortening"/>
    <property type="evidence" value="ECO:0007669"/>
    <property type="project" value="UniProtKB-UniRule"/>
</dbReference>
<evidence type="ECO:0000256" key="4">
    <source>
        <dbReference type="ARBA" id="ARBA00022574"/>
    </source>
</evidence>
<reference evidence="12 13" key="1">
    <citation type="submission" date="2016-03" db="EMBL/GenBank/DDBJ databases">
        <authorList>
            <person name="Devillers H."/>
        </authorList>
    </citation>
    <scope>NUCLEOTIDE SEQUENCE [LARGE SCALE GENOMIC DNA]</scope>
    <source>
        <strain evidence="12">CBS 6772</strain>
    </source>
</reference>
<comment type="similarity">
    <text evidence="10">Belongs to the peptidase C19 family. PAN2 subfamily.</text>
</comment>
<evidence type="ECO:0000256" key="5">
    <source>
        <dbReference type="ARBA" id="ARBA00022664"/>
    </source>
</evidence>
<dbReference type="SUPFAM" id="SSF53098">
    <property type="entry name" value="Ribonuclease H-like"/>
    <property type="match status" value="1"/>
</dbReference>
<dbReference type="GO" id="GO:0046872">
    <property type="term" value="F:metal ion binding"/>
    <property type="evidence" value="ECO:0007669"/>
    <property type="project" value="UniProtKB-KW"/>
</dbReference>
<feature type="binding site" evidence="10">
    <location>
        <position position="1076"/>
    </location>
    <ligand>
        <name>a divalent metal cation</name>
        <dbReference type="ChEBI" id="CHEBI:60240"/>
        <note>catalytic</note>
    </ligand>
</feature>
<dbReference type="PANTHER" id="PTHR15728:SF0">
    <property type="entry name" value="PAN2-PAN3 DEADENYLATION COMPLEX CATALYTIC SUBUNIT PAN2"/>
    <property type="match status" value="1"/>
</dbReference>
<keyword evidence="9 10" id="KW-0269">Exonuclease</keyword>
<evidence type="ECO:0000256" key="2">
    <source>
        <dbReference type="ARBA" id="ARBA00004496"/>
    </source>
</evidence>
<dbReference type="InterPro" id="IPR030843">
    <property type="entry name" value="PAN2"/>
</dbReference>
<dbReference type="InterPro" id="IPR028889">
    <property type="entry name" value="USP"/>
</dbReference>
<dbReference type="GO" id="GO:0003676">
    <property type="term" value="F:nucleic acid binding"/>
    <property type="evidence" value="ECO:0007669"/>
    <property type="project" value="InterPro"/>
</dbReference>
<organism evidence="12 13">
    <name type="scientific">Lachancea fermentati</name>
    <name type="common">Zygosaccharomyces fermentati</name>
    <dbReference type="NCBI Taxonomy" id="4955"/>
    <lineage>
        <taxon>Eukaryota</taxon>
        <taxon>Fungi</taxon>
        <taxon>Dikarya</taxon>
        <taxon>Ascomycota</taxon>
        <taxon>Saccharomycotina</taxon>
        <taxon>Saccharomycetes</taxon>
        <taxon>Saccharomycetales</taxon>
        <taxon>Saccharomycetaceae</taxon>
        <taxon>Lachancea</taxon>
    </lineage>
</organism>
<dbReference type="Pfam" id="PF00929">
    <property type="entry name" value="RNase_T"/>
    <property type="match status" value="1"/>
</dbReference>
<keyword evidence="4" id="KW-0853">WD repeat</keyword>
<feature type="binding site" evidence="10">
    <location>
        <position position="917"/>
    </location>
    <ligand>
        <name>a divalent metal cation</name>
        <dbReference type="ChEBI" id="CHEBI:60240"/>
        <note>catalytic</note>
    </ligand>
</feature>
<dbReference type="OrthoDB" id="16516at2759"/>
<evidence type="ECO:0000256" key="8">
    <source>
        <dbReference type="ARBA" id="ARBA00022801"/>
    </source>
</evidence>
<keyword evidence="3 10" id="KW-0963">Cytoplasm</keyword>
<dbReference type="GO" id="GO:0004535">
    <property type="term" value="F:poly(A)-specific ribonuclease activity"/>
    <property type="evidence" value="ECO:0007669"/>
    <property type="project" value="UniProtKB-UniRule"/>
</dbReference>
<keyword evidence="6 10" id="KW-0540">Nuclease</keyword>
<dbReference type="SUPFAM" id="SSF50978">
    <property type="entry name" value="WD40 repeat-like"/>
    <property type="match status" value="1"/>
</dbReference>
<dbReference type="FunFam" id="3.30.420.10:FF:000028">
    <property type="entry name" value="PAN2-PAN3 deadenylation complex catalytic subunit PAN2"/>
    <property type="match status" value="1"/>
</dbReference>
<comment type="activity regulation">
    <text evidence="10">Positively regulated by the regulatory subunit PAN3.</text>
</comment>
<comment type="subcellular location">
    <subcellularLocation>
        <location evidence="2 10">Cytoplasm</location>
    </subcellularLocation>
</comment>
<dbReference type="Gene3D" id="2.130.10.10">
    <property type="entry name" value="YVTN repeat-like/Quinoprotein amine dehydrogenase"/>
    <property type="match status" value="1"/>
</dbReference>
<dbReference type="InterPro" id="IPR015943">
    <property type="entry name" value="WD40/YVTN_repeat-like_dom_sf"/>
</dbReference>
<dbReference type="InterPro" id="IPR036397">
    <property type="entry name" value="RNaseH_sf"/>
</dbReference>
<gene>
    <name evidence="10" type="primary">PAN2</name>
    <name evidence="12" type="ORF">LAFE_0C05534G</name>
</gene>
<dbReference type="AlphaFoldDB" id="A0A1G4M9F3"/>
<feature type="binding site" evidence="10">
    <location>
        <position position="915"/>
    </location>
    <ligand>
        <name>a divalent metal cation</name>
        <dbReference type="ChEBI" id="CHEBI:60240"/>
        <note>catalytic</note>
    </ligand>
</feature>
<dbReference type="InterPro" id="IPR048841">
    <property type="entry name" value="PAN2_N"/>
</dbReference>
<dbReference type="STRING" id="4955.A0A1G4M9F3"/>
<dbReference type="InterPro" id="IPR036322">
    <property type="entry name" value="WD40_repeat_dom_sf"/>
</dbReference>
<dbReference type="Proteomes" id="UP000190831">
    <property type="component" value="Chromosome C"/>
</dbReference>
<dbReference type="EC" id="3.1.13.4" evidence="10"/>
<dbReference type="OMA" id="TQELLWT"/>
<dbReference type="GO" id="GO:0006397">
    <property type="term" value="P:mRNA processing"/>
    <property type="evidence" value="ECO:0007669"/>
    <property type="project" value="UniProtKB-KW"/>
</dbReference>
<comment type="subunit">
    <text evidence="10">Forms a heterotrimer with an asymmetric homodimer of the regulatory subunit PAN3 to form the poly(A)-nuclease (PAN) deadenylation complex.</text>
</comment>
<evidence type="ECO:0000256" key="9">
    <source>
        <dbReference type="ARBA" id="ARBA00022839"/>
    </source>
</evidence>
<protein>
    <recommendedName>
        <fullName evidence="10">PAN2-PAN3 deadenylation complex catalytic subunit PAN2</fullName>
        <ecNumber evidence="10">3.1.13.4</ecNumber>
    </recommendedName>
    <alternativeName>
        <fullName evidence="10">PAB1P-dependent poly(A)-specific ribonuclease</fullName>
    </alternativeName>
    <alternativeName>
        <fullName evidence="10">Poly(A)-nuclease deadenylation complex subunit 2</fullName>
        <shortName evidence="10">PAN deadenylation complex subunit 2</shortName>
    </alternativeName>
</protein>
<comment type="catalytic activity">
    <reaction evidence="1 10">
        <text>Exonucleolytic cleavage of poly(A) to 5'-AMP.</text>
        <dbReference type="EC" id="3.1.13.4"/>
    </reaction>
</comment>
<dbReference type="InterPro" id="IPR012337">
    <property type="entry name" value="RNaseH-like_sf"/>
</dbReference>
<dbReference type="Pfam" id="PF20770">
    <property type="entry name" value="PAN2_N"/>
    <property type="match status" value="1"/>
</dbReference>
<dbReference type="GO" id="GO:0031251">
    <property type="term" value="C:PAN complex"/>
    <property type="evidence" value="ECO:0007669"/>
    <property type="project" value="UniProtKB-UniRule"/>
</dbReference>
<proteinExistence type="inferred from homology"/>
<dbReference type="Gene3D" id="3.30.420.10">
    <property type="entry name" value="Ribonuclease H-like superfamily/Ribonuclease H"/>
    <property type="match status" value="1"/>
</dbReference>
<dbReference type="InterPro" id="IPR050785">
    <property type="entry name" value="PAN2-PAN3_catalytic_subunit"/>
</dbReference>
<dbReference type="InterPro" id="IPR028881">
    <property type="entry name" value="PAN2_UCH_dom"/>
</dbReference>
<dbReference type="SMART" id="SM00479">
    <property type="entry name" value="EXOIII"/>
    <property type="match status" value="1"/>
</dbReference>
<comment type="caution">
    <text evidence="10">Lacks conserved residue(s) required for the propagation of feature annotation.</text>
</comment>
<comment type="domain">
    <text evidence="10">The linker, or PAN3 interaction domain (PID), between the WD40 repeats and the pseudo-UCH domain mediates interaction with PAN3.</text>
</comment>
<keyword evidence="7 10" id="KW-0479">Metal-binding</keyword>